<accession>A0A976FIE2</accession>
<dbReference type="RefSeq" id="XP_067816680.1">
    <property type="nucleotide sequence ID" value="XM_067958823.1"/>
</dbReference>
<keyword evidence="1" id="KW-1133">Transmembrane helix</keyword>
<evidence type="ECO:0000313" key="3">
    <source>
        <dbReference type="Proteomes" id="UP000294530"/>
    </source>
</evidence>
<organism evidence="2 3">
    <name type="scientific">Bremia lactucae</name>
    <name type="common">Lettuce downy mildew</name>
    <dbReference type="NCBI Taxonomy" id="4779"/>
    <lineage>
        <taxon>Eukaryota</taxon>
        <taxon>Sar</taxon>
        <taxon>Stramenopiles</taxon>
        <taxon>Oomycota</taxon>
        <taxon>Peronosporomycetes</taxon>
        <taxon>Peronosporales</taxon>
        <taxon>Peronosporaceae</taxon>
        <taxon>Bremia</taxon>
    </lineage>
</organism>
<sequence length="75" mass="8117">MKVKFEHNLIPLKFAGTQSMILFVLPFAITLSAPMVLSYGVSVPAADNDLNYCAGESEMRSDSDSGVFRISTSEA</sequence>
<keyword evidence="1" id="KW-0812">Transmembrane</keyword>
<evidence type="ECO:0000256" key="1">
    <source>
        <dbReference type="SAM" id="Phobius"/>
    </source>
</evidence>
<evidence type="ECO:0000313" key="2">
    <source>
        <dbReference type="EMBL" id="TDH67181.1"/>
    </source>
</evidence>
<gene>
    <name evidence="2" type="ORF">CCR75_000717</name>
</gene>
<keyword evidence="1" id="KW-0472">Membrane</keyword>
<comment type="caution">
    <text evidence="2">The sequence shown here is derived from an EMBL/GenBank/DDBJ whole genome shotgun (WGS) entry which is preliminary data.</text>
</comment>
<dbReference type="KEGG" id="blac:94344494"/>
<proteinExistence type="predicted"/>
<dbReference type="GeneID" id="94344494"/>
<name>A0A976FIE2_BRELC</name>
<feature type="transmembrane region" description="Helical" evidence="1">
    <location>
        <begin position="21"/>
        <end position="41"/>
    </location>
</feature>
<reference evidence="2 3" key="1">
    <citation type="journal article" date="2021" name="Genome Biol.">
        <title>AFLAP: assembly-free linkage analysis pipeline using k-mers from genome sequencing data.</title>
        <authorList>
            <person name="Fletcher K."/>
            <person name="Zhang L."/>
            <person name="Gil J."/>
            <person name="Han R."/>
            <person name="Cavanaugh K."/>
            <person name="Michelmore R."/>
        </authorList>
    </citation>
    <scope>NUCLEOTIDE SEQUENCE [LARGE SCALE GENOMIC DNA]</scope>
    <source>
        <strain evidence="2 3">SF5</strain>
    </source>
</reference>
<dbReference type="AlphaFoldDB" id="A0A976FIE2"/>
<dbReference type="EMBL" id="SHOA02000013">
    <property type="protein sequence ID" value="TDH67181.1"/>
    <property type="molecule type" value="Genomic_DNA"/>
</dbReference>
<keyword evidence="3" id="KW-1185">Reference proteome</keyword>
<dbReference type="Proteomes" id="UP000294530">
    <property type="component" value="Unassembled WGS sequence"/>
</dbReference>
<protein>
    <submittedName>
        <fullName evidence="2">Uncharacterized protein</fullName>
    </submittedName>
</protein>